<keyword evidence="5" id="KW-0808">Transferase</keyword>
<feature type="compositionally biased region" description="Polar residues" evidence="14">
    <location>
        <begin position="669"/>
        <end position="681"/>
    </location>
</feature>
<dbReference type="InterPro" id="IPR021319">
    <property type="entry name" value="DUF2921"/>
</dbReference>
<dbReference type="GO" id="GO:0008270">
    <property type="term" value="F:zinc ion binding"/>
    <property type="evidence" value="ECO:0007669"/>
    <property type="project" value="UniProtKB-KW"/>
</dbReference>
<evidence type="ECO:0000256" key="13">
    <source>
        <dbReference type="ARBA" id="ARBA00023136"/>
    </source>
</evidence>
<evidence type="ECO:0000313" key="18">
    <source>
        <dbReference type="EMBL" id="RUS27406.1"/>
    </source>
</evidence>
<organism evidence="18 19">
    <name type="scientific">Jimgerdemannia flammicorona</name>
    <dbReference type="NCBI Taxonomy" id="994334"/>
    <lineage>
        <taxon>Eukaryota</taxon>
        <taxon>Fungi</taxon>
        <taxon>Fungi incertae sedis</taxon>
        <taxon>Mucoromycota</taxon>
        <taxon>Mucoromycotina</taxon>
        <taxon>Endogonomycetes</taxon>
        <taxon>Endogonales</taxon>
        <taxon>Endogonaceae</taxon>
        <taxon>Jimgerdemannia</taxon>
    </lineage>
</organism>
<evidence type="ECO:0000313" key="19">
    <source>
        <dbReference type="Proteomes" id="UP000274822"/>
    </source>
</evidence>
<dbReference type="AlphaFoldDB" id="A0A433QC68"/>
<keyword evidence="11" id="KW-0862">Zinc</keyword>
<comment type="caution">
    <text evidence="18">The sequence shown here is derived from an EMBL/GenBank/DDBJ whole genome shotgun (WGS) entry which is preliminary data.</text>
</comment>
<name>A0A433QC68_9FUNG</name>
<protein>
    <recommendedName>
        <fullName evidence="4">RING-type E3 ubiquitin transferase</fullName>
        <ecNumber evidence="4">2.3.2.27</ecNumber>
    </recommendedName>
</protein>
<dbReference type="GO" id="GO:0044695">
    <property type="term" value="C:Dsc E3 ubiquitin ligase complex"/>
    <property type="evidence" value="ECO:0007669"/>
    <property type="project" value="TreeGrafter"/>
</dbReference>
<evidence type="ECO:0000256" key="1">
    <source>
        <dbReference type="ARBA" id="ARBA00000900"/>
    </source>
</evidence>
<keyword evidence="12 15" id="KW-1133">Transmembrane helix</keyword>
<feature type="transmembrane region" description="Helical" evidence="15">
    <location>
        <begin position="336"/>
        <end position="356"/>
    </location>
</feature>
<feature type="region of interest" description="Disordered" evidence="14">
    <location>
        <begin position="654"/>
        <end position="690"/>
    </location>
</feature>
<feature type="domain" description="SWEET-like" evidence="17">
    <location>
        <begin position="368"/>
        <end position="459"/>
    </location>
</feature>
<feature type="region of interest" description="Disordered" evidence="14">
    <location>
        <begin position="583"/>
        <end position="602"/>
    </location>
</feature>
<dbReference type="PANTHER" id="PTHR22763:SF162">
    <property type="entry name" value="TRANSMEMBRANE E3 UBIQUITIN-PROTEIN LIGASE 1"/>
    <property type="match status" value="1"/>
</dbReference>
<keyword evidence="13 15" id="KW-0472">Membrane</keyword>
<dbReference type="GO" id="GO:0012505">
    <property type="term" value="C:endomembrane system"/>
    <property type="evidence" value="ECO:0007669"/>
    <property type="project" value="UniProtKB-SubCell"/>
</dbReference>
<feature type="chain" id="PRO_5019117029" description="RING-type E3 ubiquitin transferase" evidence="16">
    <location>
        <begin position="22"/>
        <end position="786"/>
    </location>
</feature>
<evidence type="ECO:0000256" key="7">
    <source>
        <dbReference type="ARBA" id="ARBA00022723"/>
    </source>
</evidence>
<dbReference type="GO" id="GO:0061630">
    <property type="term" value="F:ubiquitin protein ligase activity"/>
    <property type="evidence" value="ECO:0007669"/>
    <property type="project" value="UniProtKB-EC"/>
</dbReference>
<evidence type="ECO:0000259" key="17">
    <source>
        <dbReference type="Pfam" id="PF11145"/>
    </source>
</evidence>
<evidence type="ECO:0000256" key="3">
    <source>
        <dbReference type="ARBA" id="ARBA00004906"/>
    </source>
</evidence>
<feature type="compositionally biased region" description="Polar residues" evidence="14">
    <location>
        <begin position="482"/>
        <end position="500"/>
    </location>
</feature>
<dbReference type="EC" id="2.3.2.27" evidence="4"/>
<evidence type="ECO:0000256" key="8">
    <source>
        <dbReference type="ARBA" id="ARBA00022729"/>
    </source>
</evidence>
<keyword evidence="10" id="KW-0833">Ubl conjugation pathway</keyword>
<dbReference type="PANTHER" id="PTHR22763">
    <property type="entry name" value="RING ZINC FINGER PROTEIN"/>
    <property type="match status" value="1"/>
</dbReference>
<keyword evidence="7" id="KW-0479">Metal-binding</keyword>
<feature type="signal peptide" evidence="16">
    <location>
        <begin position="1"/>
        <end position="21"/>
    </location>
</feature>
<dbReference type="Proteomes" id="UP000274822">
    <property type="component" value="Unassembled WGS sequence"/>
</dbReference>
<evidence type="ECO:0000256" key="16">
    <source>
        <dbReference type="SAM" id="SignalP"/>
    </source>
</evidence>
<evidence type="ECO:0000256" key="9">
    <source>
        <dbReference type="ARBA" id="ARBA00022771"/>
    </source>
</evidence>
<dbReference type="Pfam" id="PF11145">
    <property type="entry name" value="DUF2921"/>
    <property type="match status" value="1"/>
</dbReference>
<gene>
    <name evidence="18" type="ORF">BC938DRAFT_483300</name>
</gene>
<comment type="subcellular location">
    <subcellularLocation>
        <location evidence="2">Endomembrane system</location>
        <topology evidence="2">Multi-pass membrane protein</topology>
    </subcellularLocation>
</comment>
<evidence type="ECO:0000256" key="5">
    <source>
        <dbReference type="ARBA" id="ARBA00022679"/>
    </source>
</evidence>
<feature type="transmembrane region" description="Helical" evidence="15">
    <location>
        <begin position="426"/>
        <end position="449"/>
    </location>
</feature>
<proteinExistence type="predicted"/>
<keyword evidence="6 15" id="KW-0812">Transmembrane</keyword>
<evidence type="ECO:0000256" key="11">
    <source>
        <dbReference type="ARBA" id="ARBA00022833"/>
    </source>
</evidence>
<dbReference type="EMBL" id="RBNJ01008464">
    <property type="protein sequence ID" value="RUS27406.1"/>
    <property type="molecule type" value="Genomic_DNA"/>
</dbReference>
<accession>A0A433QC68</accession>
<evidence type="ECO:0000256" key="6">
    <source>
        <dbReference type="ARBA" id="ARBA00022692"/>
    </source>
</evidence>
<dbReference type="GO" id="GO:0043161">
    <property type="term" value="P:proteasome-mediated ubiquitin-dependent protein catabolic process"/>
    <property type="evidence" value="ECO:0007669"/>
    <property type="project" value="TreeGrafter"/>
</dbReference>
<evidence type="ECO:0000256" key="4">
    <source>
        <dbReference type="ARBA" id="ARBA00012483"/>
    </source>
</evidence>
<evidence type="ECO:0000256" key="10">
    <source>
        <dbReference type="ARBA" id="ARBA00022786"/>
    </source>
</evidence>
<evidence type="ECO:0000256" key="2">
    <source>
        <dbReference type="ARBA" id="ARBA00004127"/>
    </source>
</evidence>
<keyword evidence="8 16" id="KW-0732">Signal</keyword>
<comment type="catalytic activity">
    <reaction evidence="1">
        <text>S-ubiquitinyl-[E2 ubiquitin-conjugating enzyme]-L-cysteine + [acceptor protein]-L-lysine = [E2 ubiquitin-conjugating enzyme]-L-cysteine + N(6)-ubiquitinyl-[acceptor protein]-L-lysine.</text>
        <dbReference type="EC" id="2.3.2.27"/>
    </reaction>
</comment>
<evidence type="ECO:0000256" key="12">
    <source>
        <dbReference type="ARBA" id="ARBA00022989"/>
    </source>
</evidence>
<feature type="region of interest" description="Disordered" evidence="14">
    <location>
        <begin position="474"/>
        <end position="528"/>
    </location>
</feature>
<keyword evidence="19" id="KW-1185">Reference proteome</keyword>
<feature type="transmembrane region" description="Helical" evidence="15">
    <location>
        <begin position="398"/>
        <end position="420"/>
    </location>
</feature>
<evidence type="ECO:0000256" key="14">
    <source>
        <dbReference type="SAM" id="MobiDB-lite"/>
    </source>
</evidence>
<sequence length="786" mass="87536">MNRSGLYLLLIFITLMLLNVGDDGRSRTPVETALGARQQELGAIRNMTYGENVTHPTPPVVRSGKQTLIDHAHLEHPAHFYHNVTGVFKGDWRAENTTFVHLNRTAADEARGSFAYDGLGQFTMNLKSIATEDEDISFVEVHMRIRDEDRSDYGVLLFAEGLHFLTNGSLYLYAVPASHPISLNELLQTLPSNETFMRARRVVEDRLQERIERLQEMLRFGYDTTEDEENPLTVLTDCEFEILVQLHPVPKNVKMSQLLEYERGWFIARPFHPHFCIRSHDVLSNWNSELQNPQGITTIRAPPLIASLMIYSPNCGVLISALDAPGLKVEKYYAKAINYAAMVSALALMQIFFLIHQMEYTPTPSVDILCNLHFIHSCFIFIDSSFHENILSVSKISYWTIAIQAVMDGYLCLLHLTTGVVVDHVFIPFATAAFFTFILVSIFGMRYLLVIWRIQRPEYIRNLTAVATGTSEAQRVDGSANIPRNGQSQQPTGEATSGEGSQAMAGTPNAELPPPATAPRPAVVRETGQMEERRDIGVLYSPSRGPPPLLPDRYPIYFCAEPNIGQSRAGAVLILGTADRAQRHTRVQTRPEPVLRGGNERDEVGGALSTPWVWGLAAYIALQALVLVAQEYFGPRFFVPEQYLPPTYNYHPILPSTDEESMVDDGNDNENQPSHGSSASSAYPRRPHYAQPHGRDCAICMLPVDTGAPGSSSAAVPILGRAGYMVTPCHHLFHTELDAHQIGMSSMPIVPTIIMISGFGEDRSNMTEKKEICGFAGLNYTLDFSI</sequence>
<reference evidence="18 19" key="1">
    <citation type="journal article" date="2018" name="New Phytol.">
        <title>Phylogenomics of Endogonaceae and evolution of mycorrhizas within Mucoromycota.</title>
        <authorList>
            <person name="Chang Y."/>
            <person name="Desiro A."/>
            <person name="Na H."/>
            <person name="Sandor L."/>
            <person name="Lipzen A."/>
            <person name="Clum A."/>
            <person name="Barry K."/>
            <person name="Grigoriev I.V."/>
            <person name="Martin F.M."/>
            <person name="Stajich J.E."/>
            <person name="Smith M.E."/>
            <person name="Bonito G."/>
            <person name="Spatafora J.W."/>
        </authorList>
    </citation>
    <scope>NUCLEOTIDE SEQUENCE [LARGE SCALE GENOMIC DNA]</scope>
    <source>
        <strain evidence="18 19">AD002</strain>
    </source>
</reference>
<dbReference type="InterPro" id="IPR050731">
    <property type="entry name" value="HRD1_E3_ubiq-ligases"/>
</dbReference>
<feature type="compositionally biased region" description="Acidic residues" evidence="14">
    <location>
        <begin position="657"/>
        <end position="668"/>
    </location>
</feature>
<keyword evidence="9" id="KW-0863">Zinc-finger</keyword>
<comment type="pathway">
    <text evidence="3">Protein modification; protein ubiquitination.</text>
</comment>
<evidence type="ECO:0000256" key="15">
    <source>
        <dbReference type="SAM" id="Phobius"/>
    </source>
</evidence>